<dbReference type="EMBL" id="ML978162">
    <property type="protein sequence ID" value="KAF2034133.1"/>
    <property type="molecule type" value="Genomic_DNA"/>
</dbReference>
<dbReference type="AlphaFoldDB" id="A0A9P4HGH0"/>
<gene>
    <name evidence="2" type="ORF">EK21DRAFT_108176</name>
</gene>
<feature type="region of interest" description="Disordered" evidence="1">
    <location>
        <begin position="1"/>
        <end position="29"/>
    </location>
</feature>
<evidence type="ECO:0000313" key="3">
    <source>
        <dbReference type="Proteomes" id="UP000799777"/>
    </source>
</evidence>
<evidence type="ECO:0000256" key="1">
    <source>
        <dbReference type="SAM" id="MobiDB-lite"/>
    </source>
</evidence>
<evidence type="ECO:0000313" key="2">
    <source>
        <dbReference type="EMBL" id="KAF2034133.1"/>
    </source>
</evidence>
<dbReference type="Proteomes" id="UP000799777">
    <property type="component" value="Unassembled WGS sequence"/>
</dbReference>
<protein>
    <submittedName>
        <fullName evidence="2">Uncharacterized protein</fullName>
    </submittedName>
</protein>
<accession>A0A9P4HGH0</accession>
<keyword evidence="3" id="KW-1185">Reference proteome</keyword>
<sequence>MSRPMDGTTAAPPVHLLPARVDGEGGSVDGERTDHHAVDGTMDNYLKLENAAYAHYKRDKCRFLLHFHLESHNRCEVKLRPTTWGSGIYFRPELCKDGTLRLIPHFITIKAKDGQPMKRSFPHATDPEHYAESPTPQRRKVQLVESPNIATYNDIVHCAPVFPDDMLEDEDIIDREREAFERKQGRYRGMYYDHGTFTRRVDFSLPTDATMSTWTVEFANEIQKYANARWADDLCSSSRKKMAADTAHAVMILGKYGMDATMPLLRMEHSW</sequence>
<proteinExistence type="predicted"/>
<dbReference type="OrthoDB" id="3799507at2759"/>
<feature type="region of interest" description="Disordered" evidence="1">
    <location>
        <begin position="117"/>
        <end position="138"/>
    </location>
</feature>
<organism evidence="2 3">
    <name type="scientific">Setomelanomma holmii</name>
    <dbReference type="NCBI Taxonomy" id="210430"/>
    <lineage>
        <taxon>Eukaryota</taxon>
        <taxon>Fungi</taxon>
        <taxon>Dikarya</taxon>
        <taxon>Ascomycota</taxon>
        <taxon>Pezizomycotina</taxon>
        <taxon>Dothideomycetes</taxon>
        <taxon>Pleosporomycetidae</taxon>
        <taxon>Pleosporales</taxon>
        <taxon>Pleosporineae</taxon>
        <taxon>Phaeosphaeriaceae</taxon>
        <taxon>Setomelanomma</taxon>
    </lineage>
</organism>
<comment type="caution">
    <text evidence="2">The sequence shown here is derived from an EMBL/GenBank/DDBJ whole genome shotgun (WGS) entry which is preliminary data.</text>
</comment>
<name>A0A9P4HGH0_9PLEO</name>
<reference evidence="2" key="1">
    <citation type="journal article" date="2020" name="Stud. Mycol.">
        <title>101 Dothideomycetes genomes: a test case for predicting lifestyles and emergence of pathogens.</title>
        <authorList>
            <person name="Haridas S."/>
            <person name="Albert R."/>
            <person name="Binder M."/>
            <person name="Bloem J."/>
            <person name="Labutti K."/>
            <person name="Salamov A."/>
            <person name="Andreopoulos B."/>
            <person name="Baker S."/>
            <person name="Barry K."/>
            <person name="Bills G."/>
            <person name="Bluhm B."/>
            <person name="Cannon C."/>
            <person name="Castanera R."/>
            <person name="Culley D."/>
            <person name="Daum C."/>
            <person name="Ezra D."/>
            <person name="Gonzalez J."/>
            <person name="Henrissat B."/>
            <person name="Kuo A."/>
            <person name="Liang C."/>
            <person name="Lipzen A."/>
            <person name="Lutzoni F."/>
            <person name="Magnuson J."/>
            <person name="Mondo S."/>
            <person name="Nolan M."/>
            <person name="Ohm R."/>
            <person name="Pangilinan J."/>
            <person name="Park H.-J."/>
            <person name="Ramirez L."/>
            <person name="Alfaro M."/>
            <person name="Sun H."/>
            <person name="Tritt A."/>
            <person name="Yoshinaga Y."/>
            <person name="Zwiers L.-H."/>
            <person name="Turgeon B."/>
            <person name="Goodwin S."/>
            <person name="Spatafora J."/>
            <person name="Crous P."/>
            <person name="Grigoriev I."/>
        </authorList>
    </citation>
    <scope>NUCLEOTIDE SEQUENCE</scope>
    <source>
        <strain evidence="2">CBS 110217</strain>
    </source>
</reference>